<comment type="subcellular location">
    <subcellularLocation>
        <location evidence="1">Cytoplasm</location>
    </subcellularLocation>
</comment>
<dbReference type="RefSeq" id="WP_183977006.1">
    <property type="nucleotide sequence ID" value="NZ_JACIBY010000009.1"/>
</dbReference>
<dbReference type="PRINTS" id="PR00081">
    <property type="entry name" value="GDHRDH"/>
</dbReference>
<dbReference type="InterPro" id="IPR036291">
    <property type="entry name" value="NAD(P)-bd_dom_sf"/>
</dbReference>
<keyword evidence="2" id="KW-0963">Cytoplasm</keyword>
<reference evidence="5 6" key="1">
    <citation type="submission" date="2020-08" db="EMBL/GenBank/DDBJ databases">
        <title>Genomic Encyclopedia of Type Strains, Phase IV (KMG-IV): sequencing the most valuable type-strain genomes for metagenomic binning, comparative biology and taxonomic classification.</title>
        <authorList>
            <person name="Goeker M."/>
        </authorList>
    </citation>
    <scope>NUCLEOTIDE SEQUENCE [LARGE SCALE GENOMIC DNA]</scope>
    <source>
        <strain evidence="5 6">DSM 17976</strain>
    </source>
</reference>
<dbReference type="EC" id="1.1.1.320" evidence="5"/>
<dbReference type="GO" id="GO:0006729">
    <property type="term" value="P:tetrahydrobiopterin biosynthetic process"/>
    <property type="evidence" value="ECO:0007669"/>
    <property type="project" value="TreeGrafter"/>
</dbReference>
<organism evidence="5 6">
    <name type="scientific">Runella defluvii</name>
    <dbReference type="NCBI Taxonomy" id="370973"/>
    <lineage>
        <taxon>Bacteria</taxon>
        <taxon>Pseudomonadati</taxon>
        <taxon>Bacteroidota</taxon>
        <taxon>Cytophagia</taxon>
        <taxon>Cytophagales</taxon>
        <taxon>Spirosomataceae</taxon>
        <taxon>Runella</taxon>
    </lineage>
</organism>
<evidence type="ECO:0000256" key="4">
    <source>
        <dbReference type="ARBA" id="ARBA00023002"/>
    </source>
</evidence>
<evidence type="ECO:0000256" key="1">
    <source>
        <dbReference type="ARBA" id="ARBA00004496"/>
    </source>
</evidence>
<dbReference type="InterPro" id="IPR051721">
    <property type="entry name" value="Biopterin_syn/organic_redct"/>
</dbReference>
<dbReference type="InterPro" id="IPR002347">
    <property type="entry name" value="SDR_fam"/>
</dbReference>
<evidence type="ECO:0000256" key="3">
    <source>
        <dbReference type="ARBA" id="ARBA00022857"/>
    </source>
</evidence>
<dbReference type="EMBL" id="JACIBY010000009">
    <property type="protein sequence ID" value="MBB3840189.1"/>
    <property type="molecule type" value="Genomic_DNA"/>
</dbReference>
<keyword evidence="6" id="KW-1185">Reference proteome</keyword>
<evidence type="ECO:0000313" key="6">
    <source>
        <dbReference type="Proteomes" id="UP000541352"/>
    </source>
</evidence>
<dbReference type="Proteomes" id="UP000541352">
    <property type="component" value="Unassembled WGS sequence"/>
</dbReference>
<proteinExistence type="predicted"/>
<dbReference type="PANTHER" id="PTHR44085">
    <property type="entry name" value="SEPIAPTERIN REDUCTASE"/>
    <property type="match status" value="1"/>
</dbReference>
<dbReference type="GO" id="GO:0004757">
    <property type="term" value="F:sepiapterin reductase (NADP+) activity"/>
    <property type="evidence" value="ECO:0007669"/>
    <property type="project" value="TreeGrafter"/>
</dbReference>
<dbReference type="PANTHER" id="PTHR44085:SF2">
    <property type="entry name" value="SEPIAPTERIN REDUCTASE"/>
    <property type="match status" value="1"/>
</dbReference>
<accession>A0A7W5ZNH2</accession>
<dbReference type="SUPFAM" id="SSF51735">
    <property type="entry name" value="NAD(P)-binding Rossmann-fold domains"/>
    <property type="match status" value="1"/>
</dbReference>
<name>A0A7W5ZNH2_9BACT</name>
<protein>
    <submittedName>
        <fullName evidence="5">Benzil reductase ((S)-benzoin forming)</fullName>
        <ecNumber evidence="5">1.1.1.320</ecNumber>
    </submittedName>
</protein>
<dbReference type="GO" id="GO:0005737">
    <property type="term" value="C:cytoplasm"/>
    <property type="evidence" value="ECO:0007669"/>
    <property type="project" value="UniProtKB-SubCell"/>
</dbReference>
<gene>
    <name evidence="5" type="ORF">FHS57_004202</name>
</gene>
<dbReference type="Pfam" id="PF00106">
    <property type="entry name" value="adh_short"/>
    <property type="match status" value="1"/>
</dbReference>
<dbReference type="Gene3D" id="3.40.50.720">
    <property type="entry name" value="NAD(P)-binding Rossmann-like Domain"/>
    <property type="match status" value="1"/>
</dbReference>
<evidence type="ECO:0000256" key="2">
    <source>
        <dbReference type="ARBA" id="ARBA00022490"/>
    </source>
</evidence>
<sequence>MNKRLVIITGSNRGLGKALVDVFVREGTEDIIVGISRTYVEQSSPRYVDVGADLSSIEGCESVLLMLGQLIERDAFEQVILFNNAGRLGEVVPSFQASPYDIAQTIFVNQTAPMILQNGLLSIGSSQNVAVEIVNLLSGAALKAYDGWGAYCASKAGLLMATQVLGTEINLHQLPAKVWGFAPGVVDTEMQTTLRTLDSSQFSQVERFQCLFAEGQLRSPASVATFLYQAVGNPQFENGGFYDIRSF</sequence>
<comment type="caution">
    <text evidence="5">The sequence shown here is derived from an EMBL/GenBank/DDBJ whole genome shotgun (WGS) entry which is preliminary data.</text>
</comment>
<keyword evidence="3" id="KW-0521">NADP</keyword>
<dbReference type="AlphaFoldDB" id="A0A7W5ZNH2"/>
<evidence type="ECO:0000313" key="5">
    <source>
        <dbReference type="EMBL" id="MBB3840189.1"/>
    </source>
</evidence>
<keyword evidence="4 5" id="KW-0560">Oxidoreductase</keyword>